<keyword evidence="3" id="KW-0460">Magnesium</keyword>
<dbReference type="Pfam" id="PF00374">
    <property type="entry name" value="NiFeSe_Hases"/>
    <property type="match status" value="1"/>
</dbReference>
<feature type="domain" description="NADH-quinone oxidoreductase subunit D" evidence="5">
    <location>
        <begin position="290"/>
        <end position="455"/>
    </location>
</feature>
<dbReference type="GO" id="GO:0051287">
    <property type="term" value="F:NAD binding"/>
    <property type="evidence" value="ECO:0007669"/>
    <property type="project" value="InterPro"/>
</dbReference>
<dbReference type="InterPro" id="IPR001135">
    <property type="entry name" value="NADH_Q_OxRdtase_suD"/>
</dbReference>
<keyword evidence="1" id="KW-0560">Oxidoreductase</keyword>
<evidence type="ECO:0000256" key="3">
    <source>
        <dbReference type="PIRSR" id="PIRSR601501-1"/>
    </source>
</evidence>
<dbReference type="RefSeq" id="WP_085008284.1">
    <property type="nucleotide sequence ID" value="NZ_NAAD01000001.1"/>
</dbReference>
<dbReference type="OrthoDB" id="9801496at2"/>
<dbReference type="STRING" id="1969733.B5V00_00165"/>
<dbReference type="SUPFAM" id="SSF56762">
    <property type="entry name" value="HydB/Nqo4-like"/>
    <property type="match status" value="1"/>
</dbReference>
<evidence type="ECO:0000256" key="2">
    <source>
        <dbReference type="ARBA" id="ARBA00023027"/>
    </source>
</evidence>
<dbReference type="GO" id="GO:0016151">
    <property type="term" value="F:nickel cation binding"/>
    <property type="evidence" value="ECO:0007669"/>
    <property type="project" value="InterPro"/>
</dbReference>
<dbReference type="InterPro" id="IPR052197">
    <property type="entry name" value="ComplexI_49kDa-like"/>
</dbReference>
<keyword evidence="7" id="KW-1185">Reference proteome</keyword>
<comment type="caution">
    <text evidence="6">The sequence shown here is derived from an EMBL/GenBank/DDBJ whole genome shotgun (WGS) entry which is preliminary data.</text>
</comment>
<dbReference type="PANTHER" id="PTHR43485:SF1">
    <property type="entry name" value="FORMATE HYDROGENLYASE SUBUNIT 5-RELATED"/>
    <property type="match status" value="1"/>
</dbReference>
<name>A0A1X0YDS7_9BACT</name>
<dbReference type="SUPFAM" id="SSF143243">
    <property type="entry name" value="Nqo5-like"/>
    <property type="match status" value="1"/>
</dbReference>
<dbReference type="Proteomes" id="UP000193136">
    <property type="component" value="Unassembled WGS sequence"/>
</dbReference>
<evidence type="ECO:0000256" key="1">
    <source>
        <dbReference type="ARBA" id="ARBA00023002"/>
    </source>
</evidence>
<evidence type="ECO:0000313" key="6">
    <source>
        <dbReference type="EMBL" id="ORJ63318.1"/>
    </source>
</evidence>
<reference evidence="6 7" key="1">
    <citation type="submission" date="2017-03" db="EMBL/GenBank/DDBJ databases">
        <title>Genome sequence of Geothermobacter sp. EPR-M, Deep-Sea Iron Reducer.</title>
        <authorList>
            <person name="Tully B."/>
            <person name="Savalia P."/>
            <person name="Abuyen K."/>
            <person name="Baughan C."/>
            <person name="Romero E."/>
            <person name="Ronkowski C."/>
            <person name="Torres B."/>
            <person name="Tremblay J."/>
            <person name="Trujillo A."/>
            <person name="Tyler M."/>
            <person name="Perez-Rodriguez I."/>
            <person name="Amend J."/>
        </authorList>
    </citation>
    <scope>NUCLEOTIDE SEQUENCE [LARGE SCALE GENOMIC DNA]</scope>
    <source>
        <strain evidence="6 7">EPR-M</strain>
    </source>
</reference>
<evidence type="ECO:0000259" key="5">
    <source>
        <dbReference type="Pfam" id="PF00346"/>
    </source>
</evidence>
<dbReference type="GO" id="GO:0048038">
    <property type="term" value="F:quinone binding"/>
    <property type="evidence" value="ECO:0007669"/>
    <property type="project" value="InterPro"/>
</dbReference>
<dbReference type="Pfam" id="PF00329">
    <property type="entry name" value="Complex1_30kDa"/>
    <property type="match status" value="1"/>
</dbReference>
<dbReference type="GO" id="GO:0016651">
    <property type="term" value="F:oxidoreductase activity, acting on NAD(P)H"/>
    <property type="evidence" value="ECO:0007669"/>
    <property type="project" value="InterPro"/>
</dbReference>
<protein>
    <submittedName>
        <fullName evidence="6">Ni,Fe-hydrogenase III large subunit</fullName>
    </submittedName>
</protein>
<accession>A0A1X0YDS7</accession>
<feature type="binding site" evidence="3">
    <location>
        <position position="218"/>
    </location>
    <ligand>
        <name>Mg(2+)</name>
        <dbReference type="ChEBI" id="CHEBI:18420"/>
    </ligand>
</feature>
<keyword evidence="3" id="KW-0479">Metal-binding</keyword>
<dbReference type="PANTHER" id="PTHR43485">
    <property type="entry name" value="HYDROGENASE-4 COMPONENT G"/>
    <property type="match status" value="1"/>
</dbReference>
<dbReference type="InterPro" id="IPR029014">
    <property type="entry name" value="NiFe-Hase_large"/>
</dbReference>
<evidence type="ECO:0000313" key="7">
    <source>
        <dbReference type="Proteomes" id="UP000193136"/>
    </source>
</evidence>
<dbReference type="Pfam" id="PF00346">
    <property type="entry name" value="Complex1_49kDa"/>
    <property type="match status" value="1"/>
</dbReference>
<sequence>MSRVQTVNVTAGRVAELVGRLAVADLAEILDPLPGLQARLRIAPGDWGQVADIAARQGLRWSAVWGDHRPPQILIRSLLFGCDGHLLLETAVDEALPELTSQTGAYIAADRPERALQDMFGVRFIDHPDRRRWLRHQGWAEGDYPLRVDFPVAGRRSGTTPPDCNYPFPAVVGEGVYEIPVGPVHAGIIEPGHFRFQAVGETILRMEEHLGYVHKGIEKIAVGRDLTGLARLACRVSGDSAVAHGWAACQAVERALQVEVPPRALALRAILVERERIANHLGDIGAICNDVGFAFAQVQMTRLRELVQRQNQVLFGHRLLFDRVVPGGVAVDLDAGQTLSMLEELQRLRIDVEELLPLLLEYPSLQDRLRGTGILPPEQARRIGVIGYIGRAGNLQDDLRRDAPYAPYDRLRVEVPACLVGDVACRVSVRGEEVLVAIGLIEQLLADLPDGVLRADCPVPGGEVEGIGLIEGWRGETVAYVRLSAAGRVERYFPRDPSWLSWPALEMLLEDVIVPDFPVNNKSVNGSYSGHDL</sequence>
<dbReference type="EMBL" id="NAAD01000001">
    <property type="protein sequence ID" value="ORJ63318.1"/>
    <property type="molecule type" value="Genomic_DNA"/>
</dbReference>
<feature type="domain" description="NADH:ubiquinone oxidoreductase 30kDa subunit" evidence="4">
    <location>
        <begin position="85"/>
        <end position="155"/>
    </location>
</feature>
<dbReference type="Gene3D" id="3.30.460.80">
    <property type="entry name" value="NADH:ubiquinone oxidoreductase, 30kDa subunit"/>
    <property type="match status" value="1"/>
</dbReference>
<dbReference type="InterPro" id="IPR037232">
    <property type="entry name" value="NADH_quin_OxRdtase_su_C/D-like"/>
</dbReference>
<organism evidence="6 7">
    <name type="scientific">Geothermobacter hydrogeniphilus</name>
    <dbReference type="NCBI Taxonomy" id="1969733"/>
    <lineage>
        <taxon>Bacteria</taxon>
        <taxon>Pseudomonadati</taxon>
        <taxon>Thermodesulfobacteriota</taxon>
        <taxon>Desulfuromonadia</taxon>
        <taxon>Desulfuromonadales</taxon>
        <taxon>Geothermobacteraceae</taxon>
        <taxon>Geothermobacter</taxon>
    </lineage>
</organism>
<dbReference type="InterPro" id="IPR001501">
    <property type="entry name" value="Ni-dep_hyd_lsu"/>
</dbReference>
<dbReference type="Gene3D" id="1.10.645.10">
    <property type="entry name" value="Cytochrome-c3 Hydrogenase, chain B"/>
    <property type="match status" value="1"/>
</dbReference>
<dbReference type="AlphaFoldDB" id="A0A1X0YDS7"/>
<gene>
    <name evidence="6" type="ORF">B5V00_00165</name>
</gene>
<keyword evidence="2" id="KW-0520">NAD</keyword>
<proteinExistence type="predicted"/>
<dbReference type="GO" id="GO:0008137">
    <property type="term" value="F:NADH dehydrogenase (ubiquinone) activity"/>
    <property type="evidence" value="ECO:0007669"/>
    <property type="project" value="InterPro"/>
</dbReference>
<evidence type="ECO:0000259" key="4">
    <source>
        <dbReference type="Pfam" id="PF00329"/>
    </source>
</evidence>
<dbReference type="InterPro" id="IPR001268">
    <property type="entry name" value="NADH_UbQ_OxRdtase_30kDa_su"/>
</dbReference>